<keyword evidence="5 7" id="KW-1133">Transmembrane helix</keyword>
<dbReference type="SUPFAM" id="SSF103473">
    <property type="entry name" value="MFS general substrate transporter"/>
    <property type="match status" value="1"/>
</dbReference>
<reference evidence="10" key="1">
    <citation type="submission" date="2020-03" db="EMBL/GenBank/DDBJ databases">
        <title>Genome sequences of seven Enterobacteriaceae strains isolated from Canadian wastewater treatment facilities.</title>
        <authorList>
            <person name="Huang H."/>
            <person name="Chmara J.T."/>
            <person name="Duceppe M.-O."/>
        </authorList>
    </citation>
    <scope>NUCLEOTIDE SEQUENCE [LARGE SCALE GENOMIC DNA]</scope>
    <source>
        <strain evidence="10">Biosolid 3</strain>
    </source>
</reference>
<dbReference type="PROSITE" id="PS50850">
    <property type="entry name" value="MFS"/>
    <property type="match status" value="1"/>
</dbReference>
<dbReference type="PRINTS" id="PR01036">
    <property type="entry name" value="TCRTETB"/>
</dbReference>
<dbReference type="RefSeq" id="WP_259525645.1">
    <property type="nucleotide sequence ID" value="NZ_CP054160.3"/>
</dbReference>
<feature type="transmembrane region" description="Helical" evidence="7">
    <location>
        <begin position="335"/>
        <end position="353"/>
    </location>
</feature>
<feature type="transmembrane region" description="Helical" evidence="7">
    <location>
        <begin position="399"/>
        <end position="419"/>
    </location>
</feature>
<evidence type="ECO:0000313" key="10">
    <source>
        <dbReference type="Proteomes" id="UP000503464"/>
    </source>
</evidence>
<keyword evidence="4 7" id="KW-0812">Transmembrane</keyword>
<evidence type="ECO:0000313" key="9">
    <source>
        <dbReference type="EMBL" id="QKJ61342.2"/>
    </source>
</evidence>
<evidence type="ECO:0000256" key="6">
    <source>
        <dbReference type="ARBA" id="ARBA00023136"/>
    </source>
</evidence>
<feature type="transmembrane region" description="Helical" evidence="7">
    <location>
        <begin position="199"/>
        <end position="219"/>
    </location>
</feature>
<gene>
    <name evidence="9" type="ORF">G9399_06845</name>
</gene>
<dbReference type="Pfam" id="PF07690">
    <property type="entry name" value="MFS_1"/>
    <property type="match status" value="1"/>
</dbReference>
<feature type="transmembrane region" description="Helical" evidence="7">
    <location>
        <begin position="439"/>
        <end position="456"/>
    </location>
</feature>
<proteinExistence type="predicted"/>
<accession>A0AAE7ELY5</accession>
<dbReference type="Gene3D" id="1.20.1720.10">
    <property type="entry name" value="Multidrug resistance protein D"/>
    <property type="match status" value="1"/>
</dbReference>
<dbReference type="AlphaFoldDB" id="A0AAE7ELY5"/>
<evidence type="ECO:0000256" key="5">
    <source>
        <dbReference type="ARBA" id="ARBA00022989"/>
    </source>
</evidence>
<dbReference type="InterPro" id="IPR011701">
    <property type="entry name" value="MFS"/>
</dbReference>
<dbReference type="Gene3D" id="1.20.1250.20">
    <property type="entry name" value="MFS general substrate transporter like domains"/>
    <property type="match status" value="1"/>
</dbReference>
<feature type="domain" description="Major facilitator superfamily (MFS) profile" evidence="8">
    <location>
        <begin position="13"/>
        <end position="463"/>
    </location>
</feature>
<evidence type="ECO:0000256" key="4">
    <source>
        <dbReference type="ARBA" id="ARBA00022692"/>
    </source>
</evidence>
<evidence type="ECO:0000256" key="3">
    <source>
        <dbReference type="ARBA" id="ARBA00022475"/>
    </source>
</evidence>
<feature type="transmembrane region" description="Helical" evidence="7">
    <location>
        <begin position="108"/>
        <end position="125"/>
    </location>
</feature>
<dbReference type="Proteomes" id="UP000503464">
    <property type="component" value="Chromosome"/>
</dbReference>
<dbReference type="InterPro" id="IPR020846">
    <property type="entry name" value="MFS_dom"/>
</dbReference>
<keyword evidence="2" id="KW-0813">Transport</keyword>
<feature type="transmembrane region" description="Helical" evidence="7">
    <location>
        <begin position="359"/>
        <end position="378"/>
    </location>
</feature>
<evidence type="ECO:0000256" key="2">
    <source>
        <dbReference type="ARBA" id="ARBA00022448"/>
    </source>
</evidence>
<dbReference type="GO" id="GO:0022857">
    <property type="term" value="F:transmembrane transporter activity"/>
    <property type="evidence" value="ECO:0007669"/>
    <property type="project" value="InterPro"/>
</dbReference>
<name>A0AAE7ELY5_SERFO</name>
<dbReference type="PANTHER" id="PTHR42718:SF46">
    <property type="entry name" value="BLR6921 PROTEIN"/>
    <property type="match status" value="1"/>
</dbReference>
<feature type="transmembrane region" description="Helical" evidence="7">
    <location>
        <begin position="137"/>
        <end position="159"/>
    </location>
</feature>
<keyword evidence="6 7" id="KW-0472">Membrane</keyword>
<feature type="transmembrane region" description="Helical" evidence="7">
    <location>
        <begin position="79"/>
        <end position="102"/>
    </location>
</feature>
<evidence type="ECO:0000256" key="7">
    <source>
        <dbReference type="SAM" id="Phobius"/>
    </source>
</evidence>
<sequence>MATAITPTMHKALPWIAAVAYFMQALDTSILNTALPKMAADLHESPLSMESAVICYALSLALFIPASGFLSDKFGTRNVFIFALTFFSIGSLCSASSTSLFWLDVSRVLQGVGGAMMVPVSRLTLIKSFDRKDFLKALNTSTLLGLAGPFLGPVLGGFLVEKFTWHWIFLINVPIGILGIIFSLKFMPNIRGKSTDLDVKGLVLVSLAFIITTLSLEMMSDGEGIHYPILLLIPGVLLLYVYVTHARKNLKVFHKSSIFPLELFKVKTFSIGLAGNFASRLGAQAIPFLLPLMLQLALGFSAIHSGLMLIPLALAAMIMKELVTPILRRFGYRNVLIYSTFFVGMAIMTLGLFDQNTPIYFLAINLFLIGFVNSLRFTAMSSLTLADLYDEKASSGNSLMSVSQQLSTTFGVAISAVLLRMFQAPADSMHLDLVDSFRMTFVILGVITIASGFIFFKLSEQDGVNLTARHNKE</sequence>
<dbReference type="EMBL" id="CP054160">
    <property type="protein sequence ID" value="QKJ61342.2"/>
    <property type="molecule type" value="Genomic_DNA"/>
</dbReference>
<feature type="transmembrane region" description="Helical" evidence="7">
    <location>
        <begin position="292"/>
        <end position="314"/>
    </location>
</feature>
<feature type="transmembrane region" description="Helical" evidence="7">
    <location>
        <begin position="264"/>
        <end position="286"/>
    </location>
</feature>
<feature type="transmembrane region" description="Helical" evidence="7">
    <location>
        <begin position="51"/>
        <end position="70"/>
    </location>
</feature>
<organism evidence="9 10">
    <name type="scientific">Serratia fonticola</name>
    <dbReference type="NCBI Taxonomy" id="47917"/>
    <lineage>
        <taxon>Bacteria</taxon>
        <taxon>Pseudomonadati</taxon>
        <taxon>Pseudomonadota</taxon>
        <taxon>Gammaproteobacteria</taxon>
        <taxon>Enterobacterales</taxon>
        <taxon>Yersiniaceae</taxon>
        <taxon>Serratia</taxon>
    </lineage>
</organism>
<evidence type="ECO:0000259" key="8">
    <source>
        <dbReference type="PROSITE" id="PS50850"/>
    </source>
</evidence>
<evidence type="ECO:0000256" key="1">
    <source>
        <dbReference type="ARBA" id="ARBA00004651"/>
    </source>
</evidence>
<protein>
    <submittedName>
        <fullName evidence="9">MFS transporter</fullName>
    </submittedName>
</protein>
<comment type="subcellular location">
    <subcellularLocation>
        <location evidence="1">Cell membrane</location>
        <topology evidence="1">Multi-pass membrane protein</topology>
    </subcellularLocation>
</comment>
<dbReference type="InterPro" id="IPR036259">
    <property type="entry name" value="MFS_trans_sf"/>
</dbReference>
<dbReference type="GO" id="GO:0005886">
    <property type="term" value="C:plasma membrane"/>
    <property type="evidence" value="ECO:0007669"/>
    <property type="project" value="UniProtKB-SubCell"/>
</dbReference>
<feature type="transmembrane region" description="Helical" evidence="7">
    <location>
        <begin position="165"/>
        <end position="187"/>
    </location>
</feature>
<feature type="transmembrane region" description="Helical" evidence="7">
    <location>
        <begin position="225"/>
        <end position="243"/>
    </location>
</feature>
<feature type="transmembrane region" description="Helical" evidence="7">
    <location>
        <begin position="12"/>
        <end position="31"/>
    </location>
</feature>
<dbReference type="PANTHER" id="PTHR42718">
    <property type="entry name" value="MAJOR FACILITATOR SUPERFAMILY MULTIDRUG TRANSPORTER MFSC"/>
    <property type="match status" value="1"/>
</dbReference>
<keyword evidence="3" id="KW-1003">Cell membrane</keyword>